<sequence length="150" mass="15533">MQLNFRSGCALIVVLSLVHGCGSSTADKLDRHVVAGKVTLDGTPLAAGMIQFMSAPGAKHSLVSGTSIKDGSYKLPPSGGLPPGSYSVTISSSPPPPPPPSDPNEAMKAAAEMKPAKELIPEKYNLKTELTVEVKKSGETEANFELKSGS</sequence>
<accession>A0A1I3FE80</accession>
<dbReference type="Proteomes" id="UP000199518">
    <property type="component" value="Unassembled WGS sequence"/>
</dbReference>
<evidence type="ECO:0000313" key="3">
    <source>
        <dbReference type="Proteomes" id="UP000199518"/>
    </source>
</evidence>
<reference evidence="3" key="1">
    <citation type="submission" date="2016-10" db="EMBL/GenBank/DDBJ databases">
        <authorList>
            <person name="Varghese N."/>
            <person name="Submissions S."/>
        </authorList>
    </citation>
    <scope>NUCLEOTIDE SEQUENCE [LARGE SCALE GENOMIC DNA]</scope>
    <source>
        <strain evidence="3">DSM 26348</strain>
    </source>
</reference>
<evidence type="ECO:0000313" key="2">
    <source>
        <dbReference type="EMBL" id="SFI09515.1"/>
    </source>
</evidence>
<organism evidence="2 3">
    <name type="scientific">Planctomicrobium piriforme</name>
    <dbReference type="NCBI Taxonomy" id="1576369"/>
    <lineage>
        <taxon>Bacteria</taxon>
        <taxon>Pseudomonadati</taxon>
        <taxon>Planctomycetota</taxon>
        <taxon>Planctomycetia</taxon>
        <taxon>Planctomycetales</taxon>
        <taxon>Planctomycetaceae</taxon>
        <taxon>Planctomicrobium</taxon>
    </lineage>
</organism>
<dbReference type="EMBL" id="FOQD01000005">
    <property type="protein sequence ID" value="SFI09515.1"/>
    <property type="molecule type" value="Genomic_DNA"/>
</dbReference>
<dbReference type="AlphaFoldDB" id="A0A1I3FE80"/>
<protein>
    <recommendedName>
        <fullName evidence="4">Carboxypeptidase regulatory-like domain-containing protein</fullName>
    </recommendedName>
</protein>
<evidence type="ECO:0000256" key="1">
    <source>
        <dbReference type="SAM" id="MobiDB-lite"/>
    </source>
</evidence>
<feature type="region of interest" description="Disordered" evidence="1">
    <location>
        <begin position="66"/>
        <end position="112"/>
    </location>
</feature>
<feature type="compositionally biased region" description="Low complexity" evidence="1">
    <location>
        <begin position="73"/>
        <end position="92"/>
    </location>
</feature>
<keyword evidence="3" id="KW-1185">Reference proteome</keyword>
<gene>
    <name evidence="2" type="ORF">SAMN05421753_105204</name>
</gene>
<feature type="compositionally biased region" description="Pro residues" evidence="1">
    <location>
        <begin position="93"/>
        <end position="102"/>
    </location>
</feature>
<evidence type="ECO:0008006" key="4">
    <source>
        <dbReference type="Google" id="ProtNLM"/>
    </source>
</evidence>
<name>A0A1I3FE80_9PLAN</name>
<proteinExistence type="predicted"/>